<reference evidence="3 4" key="1">
    <citation type="submission" date="2018-11" db="EMBL/GenBank/DDBJ databases">
        <title>Complete genome sequence of multidrug-resistant Aeromonas veronii strain MS-18-37.</title>
        <authorList>
            <person name="Abdelhamed H."/>
            <person name="Lawrence M."/>
            <person name="Waldbieser G."/>
        </authorList>
    </citation>
    <scope>NUCLEOTIDE SEQUENCE [LARGE SCALE GENOMIC DNA]</scope>
    <source>
        <strain evidence="3 4">MS-18-37</strain>
    </source>
</reference>
<dbReference type="Gene3D" id="3.30.980.10">
    <property type="entry name" value="Threonyl-trna Synthetase, Chain A, domain 2"/>
    <property type="match status" value="1"/>
</dbReference>
<protein>
    <recommendedName>
        <fullName evidence="5">Metal-dependent hydrolase</fullName>
    </recommendedName>
</protein>
<proteinExistence type="predicted"/>
<evidence type="ECO:0000313" key="4">
    <source>
        <dbReference type="Proteomes" id="UP000267614"/>
    </source>
</evidence>
<dbReference type="GO" id="GO:0046872">
    <property type="term" value="F:metal ion binding"/>
    <property type="evidence" value="ECO:0007669"/>
    <property type="project" value="UniProtKB-KW"/>
</dbReference>
<keyword evidence="2" id="KW-0862">Zinc</keyword>
<dbReference type="InterPro" id="IPR051335">
    <property type="entry name" value="Alanyl-tRNA_Editing_Enzymes"/>
</dbReference>
<organism evidence="3 4">
    <name type="scientific">Aeromonas veronii</name>
    <dbReference type="NCBI Taxonomy" id="654"/>
    <lineage>
        <taxon>Bacteria</taxon>
        <taxon>Pseudomonadati</taxon>
        <taxon>Pseudomonadota</taxon>
        <taxon>Gammaproteobacteria</taxon>
        <taxon>Aeromonadales</taxon>
        <taxon>Aeromonadaceae</taxon>
        <taxon>Aeromonas</taxon>
    </lineage>
</organism>
<keyword evidence="1" id="KW-0479">Metal-binding</keyword>
<evidence type="ECO:0000256" key="2">
    <source>
        <dbReference type="ARBA" id="ARBA00022833"/>
    </source>
</evidence>
<dbReference type="EMBL" id="CP033604">
    <property type="protein sequence ID" value="AYV38573.1"/>
    <property type="molecule type" value="Genomic_DNA"/>
</dbReference>
<dbReference type="PANTHER" id="PTHR43462:SF1">
    <property type="entry name" value="ALANYL-TRNA EDITING PROTEIN AARSD1"/>
    <property type="match status" value="1"/>
</dbReference>
<accession>A0AAN1UR89</accession>
<evidence type="ECO:0000256" key="1">
    <source>
        <dbReference type="ARBA" id="ARBA00022723"/>
    </source>
</evidence>
<sequence>MEHTRVSFVLGHHKEQTSVVCCQRGDTTLLVTDLTPFHPQSHLWPDQPGDVGHARWEGGKAAIGPCRMGAISPDGELFIDTAIPVKRGAEGWRFVVVHPLTGNHVLAVGSQVELQVDSAARHALSLGHSGCHLAALALNRVLTPYWRKVISERDALGQPDFDRLAIQSSRVEPCGSREQYRIGKSLRKKGVNSEALLADLALIEEKVNQQLADWIAAGGEIRRSRAGEAIIDSRYWHCMLEGQEVTIPCGGTHVASLAELGEVKVELTQVEEGFAMLTRVTPTGA</sequence>
<evidence type="ECO:0008006" key="5">
    <source>
        <dbReference type="Google" id="ProtNLM"/>
    </source>
</evidence>
<dbReference type="Proteomes" id="UP000267614">
    <property type="component" value="Chromosome"/>
</dbReference>
<gene>
    <name evidence="3" type="ORF">EFI48_18115</name>
</gene>
<dbReference type="InterPro" id="IPR018163">
    <property type="entry name" value="Thr/Ala-tRNA-synth_IIc_edit"/>
</dbReference>
<dbReference type="AlphaFoldDB" id="A0AAN1UR89"/>
<name>A0AAN1UR89_AERVE</name>
<dbReference type="SUPFAM" id="SSF55186">
    <property type="entry name" value="ThrRS/AlaRS common domain"/>
    <property type="match status" value="1"/>
</dbReference>
<evidence type="ECO:0000313" key="3">
    <source>
        <dbReference type="EMBL" id="AYV38573.1"/>
    </source>
</evidence>
<dbReference type="RefSeq" id="WP_123173774.1">
    <property type="nucleotide sequence ID" value="NZ_CP033604.1"/>
</dbReference>
<dbReference type="GO" id="GO:0002161">
    <property type="term" value="F:aminoacyl-tRNA deacylase activity"/>
    <property type="evidence" value="ECO:0007669"/>
    <property type="project" value="UniProtKB-ARBA"/>
</dbReference>
<dbReference type="GO" id="GO:0000166">
    <property type="term" value="F:nucleotide binding"/>
    <property type="evidence" value="ECO:0007669"/>
    <property type="project" value="InterPro"/>
</dbReference>
<dbReference type="PANTHER" id="PTHR43462">
    <property type="entry name" value="ALANYL-TRNA EDITING PROTEIN"/>
    <property type="match status" value="1"/>
</dbReference>